<name>A0A517L5M5_9PEZI</name>
<evidence type="ECO:0000256" key="2">
    <source>
        <dbReference type="SAM" id="SignalP"/>
    </source>
</evidence>
<feature type="signal peptide" evidence="2">
    <location>
        <begin position="1"/>
        <end position="17"/>
    </location>
</feature>
<feature type="chain" id="PRO_5021749138" description="Hypervirulence associated protein TUDOR domain-containing protein" evidence="2">
    <location>
        <begin position="18"/>
        <end position="195"/>
    </location>
</feature>
<proteinExistence type="predicted"/>
<feature type="compositionally biased region" description="Basic and acidic residues" evidence="1">
    <location>
        <begin position="169"/>
        <end position="184"/>
    </location>
</feature>
<evidence type="ECO:0000313" key="4">
    <source>
        <dbReference type="Proteomes" id="UP000316270"/>
    </source>
</evidence>
<accession>A0A517L5M5</accession>
<protein>
    <recommendedName>
        <fullName evidence="5">Hypervirulence associated protein TUDOR domain-containing protein</fullName>
    </recommendedName>
</protein>
<reference evidence="3 4" key="1">
    <citation type="submission" date="2019-07" db="EMBL/GenBank/DDBJ databases">
        <title>Finished genome of Venturia effusa.</title>
        <authorList>
            <person name="Young C.A."/>
            <person name="Cox M.P."/>
            <person name="Ganley A.R.D."/>
            <person name="David W.J."/>
        </authorList>
    </citation>
    <scope>NUCLEOTIDE SEQUENCE [LARGE SCALE GENOMIC DNA]</scope>
    <source>
        <strain evidence="4">albino</strain>
    </source>
</reference>
<keyword evidence="4" id="KW-1185">Reference proteome</keyword>
<feature type="region of interest" description="Disordered" evidence="1">
    <location>
        <begin position="165"/>
        <end position="195"/>
    </location>
</feature>
<evidence type="ECO:0000313" key="3">
    <source>
        <dbReference type="EMBL" id="QDS70945.1"/>
    </source>
</evidence>
<keyword evidence="2" id="KW-0732">Signal</keyword>
<organism evidence="3 4">
    <name type="scientific">Venturia effusa</name>
    <dbReference type="NCBI Taxonomy" id="50376"/>
    <lineage>
        <taxon>Eukaryota</taxon>
        <taxon>Fungi</taxon>
        <taxon>Dikarya</taxon>
        <taxon>Ascomycota</taxon>
        <taxon>Pezizomycotina</taxon>
        <taxon>Dothideomycetes</taxon>
        <taxon>Pleosporomycetidae</taxon>
        <taxon>Venturiales</taxon>
        <taxon>Venturiaceae</taxon>
        <taxon>Venturia</taxon>
    </lineage>
</organism>
<gene>
    <name evidence="3" type="ORF">FKW77_006990</name>
</gene>
<evidence type="ECO:0000256" key="1">
    <source>
        <dbReference type="SAM" id="MobiDB-lite"/>
    </source>
</evidence>
<dbReference type="OrthoDB" id="5353935at2759"/>
<sequence>MKALRLLFLLPAAAVVAQNTPDRQAPEDPSSFMGIMSSQIMQTGGVNGGPGQGATMVTAHQGFGRAWALMMGSETMEPAGRGTGMVGGGGGRGGGDPIMERRLKRKARMQRDRRQTPPAKDIKRLIEMAFSENTHVTFTNKAGDDVVGVVKGHSAGKYNIQTRSELGTDETHEVEESKVKELKVTEPAACPVASS</sequence>
<dbReference type="AlphaFoldDB" id="A0A517L5M5"/>
<evidence type="ECO:0008006" key="5">
    <source>
        <dbReference type="Google" id="ProtNLM"/>
    </source>
</evidence>
<dbReference type="Proteomes" id="UP000316270">
    <property type="component" value="Chromosome 5"/>
</dbReference>
<dbReference type="EMBL" id="CP042189">
    <property type="protein sequence ID" value="QDS70945.1"/>
    <property type="molecule type" value="Genomic_DNA"/>
</dbReference>